<dbReference type="GO" id="GO:0020037">
    <property type="term" value="F:heme binding"/>
    <property type="evidence" value="ECO:0007669"/>
    <property type="project" value="UniProtKB-UniRule"/>
</dbReference>
<evidence type="ECO:0000313" key="4">
    <source>
        <dbReference type="EMBL" id="KAE9382582.1"/>
    </source>
</evidence>
<gene>
    <name evidence="4" type="ORF">BT96DRAFT_226124</name>
</gene>
<proteinExistence type="inferred from homology"/>
<accession>A0A6A4GAS4</accession>
<evidence type="ECO:0000256" key="1">
    <source>
        <dbReference type="RuleBase" id="RU004241"/>
    </source>
</evidence>
<dbReference type="Proteomes" id="UP000799118">
    <property type="component" value="Unassembled WGS sequence"/>
</dbReference>
<dbReference type="EC" id="1.11.1.-" evidence="2"/>
<dbReference type="PROSITE" id="PS50873">
    <property type="entry name" value="PEROXIDASE_4"/>
    <property type="match status" value="1"/>
</dbReference>
<dbReference type="Pfam" id="PF00141">
    <property type="entry name" value="peroxidase"/>
    <property type="match status" value="1"/>
</dbReference>
<organism evidence="4 5">
    <name type="scientific">Gymnopus androsaceus JB14</name>
    <dbReference type="NCBI Taxonomy" id="1447944"/>
    <lineage>
        <taxon>Eukaryota</taxon>
        <taxon>Fungi</taxon>
        <taxon>Dikarya</taxon>
        <taxon>Basidiomycota</taxon>
        <taxon>Agaricomycotina</taxon>
        <taxon>Agaricomycetes</taxon>
        <taxon>Agaricomycetidae</taxon>
        <taxon>Agaricales</taxon>
        <taxon>Marasmiineae</taxon>
        <taxon>Omphalotaceae</taxon>
        <taxon>Gymnopus</taxon>
    </lineage>
</organism>
<dbReference type="Gene3D" id="1.10.520.10">
    <property type="match status" value="1"/>
</dbReference>
<sequence length="411" mass="43871">VADTIALGAVVSVAACRGPIIPYSAGQVDATVPGPATVPEPQQPLASHIESFRQHGFNQTEMIALVACGHTFGGVRQADFPLIVTDNTIDVDTFDTTPAFDNTIVSQYLQSTTQNVLVVGPNVTTQSDLWIFSSDENVTMQNLLSPDTFATTCTDLIQRMVNTVPNGVNLTDPIAEPFDYVVSEPFFSYQDSALFMTTSLQVLTPNESSTITMLWADREGSCCPFTGCSVPSSSSREVFFSPLAQLLAPGLTPEIYFFNATINATCSISDFWFEINVNIGSEPLVVDNGGGGFVIEQTSLFVDVLRSEGILLPTFSEVLKVVVAVRGDAASTSASMTVFDPRSTASAPPFTPIITTTVLQLDDSNPLEGGFTFFTANLSAPVTFLDLTANSGGVTYTQENFDFGSVVVTSD</sequence>
<name>A0A6A4GAS4_9AGAR</name>
<dbReference type="SUPFAM" id="SSF48113">
    <property type="entry name" value="Heme-dependent peroxidases"/>
    <property type="match status" value="1"/>
</dbReference>
<feature type="domain" description="Plant heme peroxidase family profile" evidence="3">
    <location>
        <begin position="1"/>
        <end position="226"/>
    </location>
</feature>
<evidence type="ECO:0000259" key="3">
    <source>
        <dbReference type="PROSITE" id="PS50873"/>
    </source>
</evidence>
<feature type="non-terminal residue" evidence="4">
    <location>
        <position position="1"/>
    </location>
</feature>
<dbReference type="GO" id="GO:0006979">
    <property type="term" value="P:response to oxidative stress"/>
    <property type="evidence" value="ECO:0007669"/>
    <property type="project" value="InterPro"/>
</dbReference>
<keyword evidence="5" id="KW-1185">Reference proteome</keyword>
<dbReference type="InterPro" id="IPR002016">
    <property type="entry name" value="Haem_peroxidase"/>
</dbReference>
<keyword evidence="2" id="KW-0560">Oxidoreductase</keyword>
<comment type="similarity">
    <text evidence="1">Belongs to the peroxidase family.</text>
</comment>
<dbReference type="Gene3D" id="1.10.420.10">
    <property type="entry name" value="Peroxidase, domain 2"/>
    <property type="match status" value="1"/>
</dbReference>
<reference evidence="4" key="1">
    <citation type="journal article" date="2019" name="Environ. Microbiol.">
        <title>Fungal ecological strategies reflected in gene transcription - a case study of two litter decomposers.</title>
        <authorList>
            <person name="Barbi F."/>
            <person name="Kohler A."/>
            <person name="Barry K."/>
            <person name="Baskaran P."/>
            <person name="Daum C."/>
            <person name="Fauchery L."/>
            <person name="Ihrmark K."/>
            <person name="Kuo A."/>
            <person name="LaButti K."/>
            <person name="Lipzen A."/>
            <person name="Morin E."/>
            <person name="Grigoriev I.V."/>
            <person name="Henrissat B."/>
            <person name="Lindahl B."/>
            <person name="Martin F."/>
        </authorList>
    </citation>
    <scope>NUCLEOTIDE SEQUENCE</scope>
    <source>
        <strain evidence="4">JB14</strain>
    </source>
</reference>
<evidence type="ECO:0000256" key="2">
    <source>
        <dbReference type="RuleBase" id="RU363051"/>
    </source>
</evidence>
<dbReference type="InterPro" id="IPR010255">
    <property type="entry name" value="Haem_peroxidase_sf"/>
</dbReference>
<dbReference type="OrthoDB" id="5985073at2759"/>
<dbReference type="EMBL" id="ML771300">
    <property type="protein sequence ID" value="KAE9382582.1"/>
    <property type="molecule type" value="Genomic_DNA"/>
</dbReference>
<dbReference type="AlphaFoldDB" id="A0A6A4GAS4"/>
<protein>
    <recommendedName>
        <fullName evidence="2">Peroxidase</fullName>
        <ecNumber evidence="2">1.11.1.-</ecNumber>
    </recommendedName>
</protein>
<evidence type="ECO:0000313" key="5">
    <source>
        <dbReference type="Proteomes" id="UP000799118"/>
    </source>
</evidence>
<dbReference type="GO" id="GO:0004601">
    <property type="term" value="F:peroxidase activity"/>
    <property type="evidence" value="ECO:0007669"/>
    <property type="project" value="UniProtKB-KW"/>
</dbReference>
<dbReference type="GO" id="GO:0046872">
    <property type="term" value="F:metal ion binding"/>
    <property type="evidence" value="ECO:0007669"/>
    <property type="project" value="UniProtKB-UniRule"/>
</dbReference>
<keyword evidence="2 4" id="KW-0575">Peroxidase</keyword>